<gene>
    <name evidence="1" type="ORF">LPTSP3_g37590</name>
</gene>
<sequence length="228" mass="25818">MKTSSKLFFLLLVFCFVSLSYCKTSALRLPDPGSEAEVQTQTVYGFAIFKVRKNLISEHPFPLHGKDLVFSSPTNLVDTNFAFPSTALDSYHVLLGKSKQSYILSEIGWTEVCGNNCVLKFHANLNPNESQSALPLEGKPGEIRFLGVYYLHLSPQGKLKNEFQGKLEEGYSQFADDSLESFKEHLFENPQDISPKSAEIKFLKSFIRLQKEGYWKDKAEEKLNSITK</sequence>
<proteinExistence type="predicted"/>
<name>A0ABM7UNV6_9LEPT</name>
<dbReference type="EMBL" id="AP025029">
    <property type="protein sequence ID" value="BDA80829.1"/>
    <property type="molecule type" value="Genomic_DNA"/>
</dbReference>
<evidence type="ECO:0000313" key="1">
    <source>
        <dbReference type="EMBL" id="BDA80829.1"/>
    </source>
</evidence>
<accession>A0ABM7UNV6</accession>
<evidence type="ECO:0008006" key="3">
    <source>
        <dbReference type="Google" id="ProtNLM"/>
    </source>
</evidence>
<dbReference type="RefSeq" id="WP_109022358.1">
    <property type="nucleotide sequence ID" value="NZ_AP025029.1"/>
</dbReference>
<keyword evidence="2" id="KW-1185">Reference proteome</keyword>
<protein>
    <recommendedName>
        <fullName evidence="3">Lipoprotein</fullName>
    </recommendedName>
</protein>
<dbReference type="Proteomes" id="UP000245263">
    <property type="component" value="Chromosome 2"/>
</dbReference>
<organism evidence="1 2">
    <name type="scientific">Leptospira kobayashii</name>
    <dbReference type="NCBI Taxonomy" id="1917830"/>
    <lineage>
        <taxon>Bacteria</taxon>
        <taxon>Pseudomonadati</taxon>
        <taxon>Spirochaetota</taxon>
        <taxon>Spirochaetia</taxon>
        <taxon>Leptospirales</taxon>
        <taxon>Leptospiraceae</taxon>
        <taxon>Leptospira</taxon>
    </lineage>
</organism>
<evidence type="ECO:0000313" key="2">
    <source>
        <dbReference type="Proteomes" id="UP000245263"/>
    </source>
</evidence>
<reference evidence="1 2" key="1">
    <citation type="submission" date="2021-08" db="EMBL/GenBank/DDBJ databases">
        <title>Complete genome sequence of Leptospira kobayashii strain E30.</title>
        <authorList>
            <person name="Nakao R."/>
            <person name="Nakamura S."/>
            <person name="Masuzawa T."/>
            <person name="Koizumi N."/>
        </authorList>
    </citation>
    <scope>NUCLEOTIDE SEQUENCE [LARGE SCALE GENOMIC DNA]</scope>
    <source>
        <strain evidence="1 2">E30</strain>
    </source>
</reference>